<organism evidence="1">
    <name type="scientific">Mycobacterium riyadhense</name>
    <dbReference type="NCBI Taxonomy" id="486698"/>
    <lineage>
        <taxon>Bacteria</taxon>
        <taxon>Bacillati</taxon>
        <taxon>Actinomycetota</taxon>
        <taxon>Actinomycetes</taxon>
        <taxon>Mycobacteriales</taxon>
        <taxon>Mycobacteriaceae</taxon>
        <taxon>Mycobacterium</taxon>
    </lineage>
</organism>
<protein>
    <submittedName>
        <fullName evidence="1">Ribonuclease VapC39</fullName>
    </submittedName>
</protein>
<reference evidence="1" key="1">
    <citation type="submission" date="2019-05" db="EMBL/GenBank/DDBJ databases">
        <authorList>
            <person name="Naeem R."/>
            <person name="Antony C."/>
            <person name="Guan Q."/>
        </authorList>
    </citation>
    <scope>NUCLEOTIDE SEQUENCE</scope>
    <source>
        <strain evidence="1">2</strain>
    </source>
</reference>
<dbReference type="EMBL" id="LR589101">
    <property type="protein sequence ID" value="VTP00266.1"/>
    <property type="molecule type" value="Genomic_DNA"/>
</dbReference>
<evidence type="ECO:0000313" key="1">
    <source>
        <dbReference type="EMBL" id="VTP00266.1"/>
    </source>
</evidence>
<gene>
    <name evidence="1" type="ORF">BIN_B_03443</name>
</gene>
<name>A0A653EU14_9MYCO</name>
<proteinExistence type="predicted"/>
<sequence length="53" mass="5983">MQVSTTPATAIAQLEALRGHPGRAFWPDDVPWWLARVAIVRLFRLTVLLRTAI</sequence>
<accession>A0A653EU14</accession>
<dbReference type="AlphaFoldDB" id="A0A653EU14"/>